<keyword evidence="1" id="KW-0238">DNA-binding</keyword>
<evidence type="ECO:0000313" key="3">
    <source>
        <dbReference type="EMBL" id="MBD1372810.1"/>
    </source>
</evidence>
<dbReference type="GO" id="GO:0006950">
    <property type="term" value="P:response to stress"/>
    <property type="evidence" value="ECO:0007669"/>
    <property type="project" value="TreeGrafter"/>
</dbReference>
<dbReference type="PANTHER" id="PTHR33164:SF67">
    <property type="entry name" value="TRANSCRIPTIONAL REGULATOR, MARR FAMILY"/>
    <property type="match status" value="1"/>
</dbReference>
<comment type="caution">
    <text evidence="3">The sequence shown here is derived from an EMBL/GenBank/DDBJ whole genome shotgun (WGS) entry which is preliminary data.</text>
</comment>
<proteinExistence type="predicted"/>
<dbReference type="GO" id="GO:0003677">
    <property type="term" value="F:DNA binding"/>
    <property type="evidence" value="ECO:0007669"/>
    <property type="project" value="UniProtKB-KW"/>
</dbReference>
<dbReference type="GO" id="GO:0003700">
    <property type="term" value="F:DNA-binding transcription factor activity"/>
    <property type="evidence" value="ECO:0007669"/>
    <property type="project" value="InterPro"/>
</dbReference>
<evidence type="ECO:0000313" key="4">
    <source>
        <dbReference type="Proteomes" id="UP000661691"/>
    </source>
</evidence>
<dbReference type="InterPro" id="IPR039422">
    <property type="entry name" value="MarR/SlyA-like"/>
</dbReference>
<dbReference type="InterPro" id="IPR000835">
    <property type="entry name" value="HTH_MarR-typ"/>
</dbReference>
<dbReference type="InterPro" id="IPR036390">
    <property type="entry name" value="WH_DNA-bd_sf"/>
</dbReference>
<evidence type="ECO:0000259" key="2">
    <source>
        <dbReference type="PROSITE" id="PS50995"/>
    </source>
</evidence>
<dbReference type="Gene3D" id="1.10.10.10">
    <property type="entry name" value="Winged helix-like DNA-binding domain superfamily/Winged helix DNA-binding domain"/>
    <property type="match status" value="1"/>
</dbReference>
<name>A0A926RTG9_9BACL</name>
<dbReference type="Pfam" id="PF01047">
    <property type="entry name" value="MarR"/>
    <property type="match status" value="1"/>
</dbReference>
<dbReference type="EMBL" id="JACXAH010000014">
    <property type="protein sequence ID" value="MBD1372810.1"/>
    <property type="molecule type" value="Genomic_DNA"/>
</dbReference>
<protein>
    <submittedName>
        <fullName evidence="3">MarR family transcriptional regulator</fullName>
    </submittedName>
</protein>
<feature type="domain" description="HTH marR-type" evidence="2">
    <location>
        <begin position="8"/>
        <end position="138"/>
    </location>
</feature>
<evidence type="ECO:0000256" key="1">
    <source>
        <dbReference type="ARBA" id="ARBA00023125"/>
    </source>
</evidence>
<dbReference type="PRINTS" id="PR00598">
    <property type="entry name" value="HTHMARR"/>
</dbReference>
<dbReference type="Proteomes" id="UP000661691">
    <property type="component" value="Unassembled WGS sequence"/>
</dbReference>
<organism evidence="3 4">
    <name type="scientific">Polycladospora coralii</name>
    <dbReference type="NCBI Taxonomy" id="2771432"/>
    <lineage>
        <taxon>Bacteria</taxon>
        <taxon>Bacillati</taxon>
        <taxon>Bacillota</taxon>
        <taxon>Bacilli</taxon>
        <taxon>Bacillales</taxon>
        <taxon>Thermoactinomycetaceae</taxon>
        <taxon>Polycladospora</taxon>
    </lineage>
</organism>
<dbReference type="PANTHER" id="PTHR33164">
    <property type="entry name" value="TRANSCRIPTIONAL REGULATOR, MARR FAMILY"/>
    <property type="match status" value="1"/>
</dbReference>
<dbReference type="PROSITE" id="PS50995">
    <property type="entry name" value="HTH_MARR_2"/>
    <property type="match status" value="1"/>
</dbReference>
<keyword evidence="4" id="KW-1185">Reference proteome</keyword>
<reference evidence="3" key="1">
    <citation type="submission" date="2020-09" db="EMBL/GenBank/DDBJ databases">
        <title>A novel bacterium of genus Hazenella, isolated from South China Sea.</title>
        <authorList>
            <person name="Huang H."/>
            <person name="Mo K."/>
            <person name="Hu Y."/>
        </authorList>
    </citation>
    <scope>NUCLEOTIDE SEQUENCE</scope>
    <source>
        <strain evidence="3">IB182357</strain>
    </source>
</reference>
<dbReference type="RefSeq" id="WP_191138676.1">
    <property type="nucleotide sequence ID" value="NZ_JACXAG020000001.1"/>
</dbReference>
<accession>A0A926RTG9</accession>
<gene>
    <name evidence="3" type="ORF">IC620_10630</name>
</gene>
<dbReference type="SUPFAM" id="SSF46785">
    <property type="entry name" value="Winged helix' DNA-binding domain"/>
    <property type="match status" value="1"/>
</dbReference>
<dbReference type="AlphaFoldDB" id="A0A926RTG9"/>
<sequence>MSNRLDALLELEQAMIQFTRQIRKDLNKICGEDLTGAEFGILIKLQQNNPQIVSALSQDFEVSASHITHVADQLELKGLAVRKRCLTDKRVVELHITEKGLILSKELSNKKTQYFHQNFGHLTTEEIMTLLSLIQKSL</sequence>
<dbReference type="SMART" id="SM00347">
    <property type="entry name" value="HTH_MARR"/>
    <property type="match status" value="1"/>
</dbReference>
<dbReference type="InterPro" id="IPR036388">
    <property type="entry name" value="WH-like_DNA-bd_sf"/>
</dbReference>